<gene>
    <name evidence="3" type="primary">yyaP</name>
    <name evidence="2" type="ORF">LS41612_12755</name>
    <name evidence="3" type="ORF">NCTC10338_02156</name>
</gene>
<dbReference type="InterPro" id="IPR050765">
    <property type="entry name" value="Riboflavin_Biosynth_HTPR"/>
</dbReference>
<evidence type="ECO:0000313" key="5">
    <source>
        <dbReference type="Proteomes" id="UP000255295"/>
    </source>
</evidence>
<dbReference type="GO" id="GO:0009231">
    <property type="term" value="P:riboflavin biosynthetic process"/>
    <property type="evidence" value="ECO:0007669"/>
    <property type="project" value="InterPro"/>
</dbReference>
<name>A0A2S0K0Z6_LYSSH</name>
<sequence>MNRKIVLFVATSVDGFIAKEDDDLQWLLESEGEGDNGYMDMYQTIDTIIMGKRTYDYVMEHSDAFPYSDKKCYVFSKSAKNKNDDVEFVNENVVSFTQQLKKQSGAHIWMVGGAEILDAFMKENLIDEYIITITPHILGSGIALFKKDNPQINLELIKTTCYGQMVQMHYQVKQES</sequence>
<dbReference type="Proteomes" id="UP000238825">
    <property type="component" value="Chromosome"/>
</dbReference>
<dbReference type="RefSeq" id="WP_024361833.1">
    <property type="nucleotide sequence ID" value="NZ_BJNS01000007.1"/>
</dbReference>
<evidence type="ECO:0000313" key="2">
    <source>
        <dbReference type="EMBL" id="AVK97073.1"/>
    </source>
</evidence>
<dbReference type="InterPro" id="IPR002734">
    <property type="entry name" value="RibDG_C"/>
</dbReference>
<dbReference type="AlphaFoldDB" id="A0A2S0K0Z6"/>
<dbReference type="EMBL" id="CP019980">
    <property type="protein sequence ID" value="AVK97073.1"/>
    <property type="molecule type" value="Genomic_DNA"/>
</dbReference>
<accession>A0A2S0K0Z6</accession>
<proteinExistence type="predicted"/>
<dbReference type="EMBL" id="UFSZ01000001">
    <property type="protein sequence ID" value="SUV17069.1"/>
    <property type="molecule type" value="Genomic_DNA"/>
</dbReference>
<evidence type="ECO:0000313" key="3">
    <source>
        <dbReference type="EMBL" id="SUV17069.1"/>
    </source>
</evidence>
<dbReference type="GeneID" id="48277069"/>
<dbReference type="InterPro" id="IPR024072">
    <property type="entry name" value="DHFR-like_dom_sf"/>
</dbReference>
<dbReference type="GO" id="GO:0008703">
    <property type="term" value="F:5-amino-6-(5-phosphoribosylamino)uracil reductase activity"/>
    <property type="evidence" value="ECO:0007669"/>
    <property type="project" value="InterPro"/>
</dbReference>
<reference evidence="2 4" key="1">
    <citation type="submission" date="2017-03" db="EMBL/GenBank/DDBJ databases">
        <title>The whole genome sequencing and assembly of Lysinibacillus sphaericus DSM 28T strain.</title>
        <authorList>
            <person name="Lee Y.-J."/>
            <person name="Yi H."/>
            <person name="Bahn Y.-S."/>
            <person name="Kim J.F."/>
            <person name="Lee D.-W."/>
        </authorList>
    </citation>
    <scope>NUCLEOTIDE SEQUENCE [LARGE SCALE GENOMIC DNA]</scope>
    <source>
        <strain evidence="2 4">DSM 28</strain>
    </source>
</reference>
<evidence type="ECO:0000259" key="1">
    <source>
        <dbReference type="Pfam" id="PF01872"/>
    </source>
</evidence>
<dbReference type="SUPFAM" id="SSF53597">
    <property type="entry name" value="Dihydrofolate reductase-like"/>
    <property type="match status" value="1"/>
</dbReference>
<feature type="domain" description="Bacterial bifunctional deaminase-reductase C-terminal" evidence="1">
    <location>
        <begin position="3"/>
        <end position="166"/>
    </location>
</feature>
<dbReference type="Gene3D" id="3.40.430.10">
    <property type="entry name" value="Dihydrofolate Reductase, subunit A"/>
    <property type="match status" value="1"/>
</dbReference>
<dbReference type="PANTHER" id="PTHR38011">
    <property type="entry name" value="DIHYDROFOLATE REDUCTASE FAMILY PROTEIN (AFU_ORTHOLOGUE AFUA_8G06820)"/>
    <property type="match status" value="1"/>
</dbReference>
<reference evidence="3 5" key="2">
    <citation type="submission" date="2018-06" db="EMBL/GenBank/DDBJ databases">
        <authorList>
            <consortium name="Pathogen Informatics"/>
            <person name="Doyle S."/>
        </authorList>
    </citation>
    <scope>NUCLEOTIDE SEQUENCE [LARGE SCALE GENOMIC DNA]</scope>
    <source>
        <strain evidence="3 5">NCTC10338</strain>
    </source>
</reference>
<evidence type="ECO:0000313" key="4">
    <source>
        <dbReference type="Proteomes" id="UP000238825"/>
    </source>
</evidence>
<dbReference type="Proteomes" id="UP000255295">
    <property type="component" value="Unassembled WGS sequence"/>
</dbReference>
<organism evidence="2 4">
    <name type="scientific">Lysinibacillus sphaericus</name>
    <name type="common">Bacillus sphaericus</name>
    <dbReference type="NCBI Taxonomy" id="1421"/>
    <lineage>
        <taxon>Bacteria</taxon>
        <taxon>Bacillati</taxon>
        <taxon>Bacillota</taxon>
        <taxon>Bacilli</taxon>
        <taxon>Bacillales</taxon>
        <taxon>Bacillaceae</taxon>
        <taxon>Lysinibacillus</taxon>
    </lineage>
</organism>
<protein>
    <submittedName>
        <fullName evidence="3">Dihydrofolate reductase family protein</fullName>
    </submittedName>
</protein>
<dbReference type="Pfam" id="PF01872">
    <property type="entry name" value="RibD_C"/>
    <property type="match status" value="1"/>
</dbReference>
<dbReference type="PANTHER" id="PTHR38011:SF11">
    <property type="entry name" value="2,5-DIAMINO-6-RIBOSYLAMINO-4(3H)-PYRIMIDINONE 5'-PHOSPHATE REDUCTASE"/>
    <property type="match status" value="1"/>
</dbReference>